<dbReference type="SUPFAM" id="SSF48726">
    <property type="entry name" value="Immunoglobulin"/>
    <property type="match status" value="1"/>
</dbReference>
<feature type="region of interest" description="Disordered" evidence="1">
    <location>
        <begin position="330"/>
        <end position="399"/>
    </location>
</feature>
<feature type="chain" id="PRO_5043852646" evidence="2">
    <location>
        <begin position="19"/>
        <end position="841"/>
    </location>
</feature>
<accession>A0AAV1FA39</accession>
<evidence type="ECO:0000256" key="2">
    <source>
        <dbReference type="SAM" id="SignalP"/>
    </source>
</evidence>
<feature type="signal peptide" evidence="2">
    <location>
        <begin position="1"/>
        <end position="18"/>
    </location>
</feature>
<evidence type="ECO:0000259" key="3">
    <source>
        <dbReference type="PROSITE" id="PS50835"/>
    </source>
</evidence>
<reference evidence="4" key="1">
    <citation type="submission" date="2023-08" db="EMBL/GenBank/DDBJ databases">
        <authorList>
            <person name="Alioto T."/>
            <person name="Alioto T."/>
            <person name="Gomez Garrido J."/>
        </authorList>
    </citation>
    <scope>NUCLEOTIDE SEQUENCE</scope>
</reference>
<organism evidence="4 5">
    <name type="scientific">Xyrichtys novacula</name>
    <name type="common">Pearly razorfish</name>
    <name type="synonym">Hemipteronotus novacula</name>
    <dbReference type="NCBI Taxonomy" id="13765"/>
    <lineage>
        <taxon>Eukaryota</taxon>
        <taxon>Metazoa</taxon>
        <taxon>Chordata</taxon>
        <taxon>Craniata</taxon>
        <taxon>Vertebrata</taxon>
        <taxon>Euteleostomi</taxon>
        <taxon>Actinopterygii</taxon>
        <taxon>Neopterygii</taxon>
        <taxon>Teleostei</taxon>
        <taxon>Neoteleostei</taxon>
        <taxon>Acanthomorphata</taxon>
        <taxon>Eupercaria</taxon>
        <taxon>Labriformes</taxon>
        <taxon>Labridae</taxon>
        <taxon>Xyrichtys</taxon>
    </lineage>
</organism>
<dbReference type="PROSITE" id="PS50835">
    <property type="entry name" value="IG_LIKE"/>
    <property type="match status" value="1"/>
</dbReference>
<keyword evidence="5" id="KW-1185">Reference proteome</keyword>
<evidence type="ECO:0000313" key="5">
    <source>
        <dbReference type="Proteomes" id="UP001178508"/>
    </source>
</evidence>
<protein>
    <submittedName>
        <fullName evidence="4">Uncharacterized protein LOC117814146</fullName>
    </submittedName>
</protein>
<dbReference type="AlphaFoldDB" id="A0AAV1FA39"/>
<sequence length="841" mass="93268">MVSRFLLLMALSCCVCETFEVNVAHTSYQAMEDQDLTLEWTFNYKPESSLQNLDIFCSKVNSQKDSVLFHLRKGVEVPQKEGDFVGRVQCDEEVLREGRIRLHVSSLRTEDSGWYQCNVLTEYGSSLDRCHVSVTAGKNQNRTKGEAKSPNKVMLGWKYIVIITMGTIAGSAALLFSLYFCITRSNPVCGHGQGHRKGGLILVFLLRELNYSSAFPRGRSSMYPKSLQREGVKQQERYGYGNRRPLQYIRALRQANKTQSISEDQVKPSEIPEENSLMARSFAPIQNQAHLSYQTQNLHQPWSEETSPLTQQNGRSLFEPRSFELNLKLPFANLPNPSKDKDLQTKGAGLSSEVKDGQLYRPTGVQIFSSFNSPSGSDDVSGKGSTKNPNGGESPHEVSMPSFLFSLSVPITPPTPSLKPSSDEVGYLENSQSPEYMEPNFQPSSVYGESDWVLLNHANSVQQQTGYSPSQPLHTNPIDSKLVTFLPEPNKLSSLSEPISQSALPTLQYPQQPDNIFGDYHNSQIKSTQYDHGSSQIGQIPTLDTAQGLLSPLQYESFSSGHYSISQIPSGNNHAQPQTLQTVTLQPTFPSEQYSYSQLETSLEQAVQTSRPNLVHSSSPMVEQSHYNIPSSGYHAMEAATSNYYGKGNMEPVGQTDYSYQYSIGHSGQEVLPKIPTTLDHTNYQAPIPIYQTQTGAPGQYNGRKQLVDKPNYTKLLIHVEDVAEQNGGQHESFTAPTPNYYSGKKTVEPLNSNPPPYMSVYHQTPGMEGGVGQYSANPQQLQLEMDQAQASYALHGQMNYAPGVGVNAGAVQTNLGQQDPVYHTMQDVYNPSTGQYSTNQ</sequence>
<dbReference type="InterPro" id="IPR013783">
    <property type="entry name" value="Ig-like_fold"/>
</dbReference>
<evidence type="ECO:0000256" key="1">
    <source>
        <dbReference type="SAM" id="MobiDB-lite"/>
    </source>
</evidence>
<gene>
    <name evidence="4" type="ORF">XNOV1_A002813</name>
</gene>
<evidence type="ECO:0000313" key="4">
    <source>
        <dbReference type="EMBL" id="CAJ1057594.1"/>
    </source>
</evidence>
<dbReference type="Gene3D" id="2.60.40.10">
    <property type="entry name" value="Immunoglobulins"/>
    <property type="match status" value="1"/>
</dbReference>
<name>A0AAV1FA39_XYRNO</name>
<dbReference type="Proteomes" id="UP001178508">
    <property type="component" value="Chromosome 5"/>
</dbReference>
<feature type="compositionally biased region" description="Polar residues" evidence="1">
    <location>
        <begin position="366"/>
        <end position="391"/>
    </location>
</feature>
<dbReference type="EMBL" id="OY660868">
    <property type="protein sequence ID" value="CAJ1057594.1"/>
    <property type="molecule type" value="Genomic_DNA"/>
</dbReference>
<keyword evidence="2" id="KW-0732">Signal</keyword>
<proteinExistence type="predicted"/>
<dbReference type="InterPro" id="IPR036179">
    <property type="entry name" value="Ig-like_dom_sf"/>
</dbReference>
<feature type="domain" description="Ig-like" evidence="3">
    <location>
        <begin position="1"/>
        <end position="135"/>
    </location>
</feature>
<dbReference type="InterPro" id="IPR007110">
    <property type="entry name" value="Ig-like_dom"/>
</dbReference>